<name>A0A9W4GTD0_9ACTN</name>
<evidence type="ECO:0000313" key="3">
    <source>
        <dbReference type="Proteomes" id="UP001152519"/>
    </source>
</evidence>
<feature type="transmembrane region" description="Helical" evidence="1">
    <location>
        <begin position="12"/>
        <end position="32"/>
    </location>
</feature>
<keyword evidence="1" id="KW-0812">Transmembrane</keyword>
<organism evidence="2 3">
    <name type="scientific">Actinacidiphila cocklensis</name>
    <dbReference type="NCBI Taxonomy" id="887465"/>
    <lineage>
        <taxon>Bacteria</taxon>
        <taxon>Bacillati</taxon>
        <taxon>Actinomycetota</taxon>
        <taxon>Actinomycetes</taxon>
        <taxon>Kitasatosporales</taxon>
        <taxon>Streptomycetaceae</taxon>
        <taxon>Actinacidiphila</taxon>
    </lineage>
</organism>
<keyword evidence="3" id="KW-1185">Reference proteome</keyword>
<gene>
    <name evidence="2" type="ORF">SCOCK_400041</name>
</gene>
<dbReference type="AlphaFoldDB" id="A0A9W4GTD0"/>
<keyword evidence="1" id="KW-0472">Membrane</keyword>
<dbReference type="EMBL" id="CAJSLV010000071">
    <property type="protein sequence ID" value="CAG6396384.1"/>
    <property type="molecule type" value="Genomic_DNA"/>
</dbReference>
<keyword evidence="1" id="KW-1133">Transmembrane helix</keyword>
<comment type="caution">
    <text evidence="2">The sequence shown here is derived from an EMBL/GenBank/DDBJ whole genome shotgun (WGS) entry which is preliminary data.</text>
</comment>
<evidence type="ECO:0000313" key="2">
    <source>
        <dbReference type="EMBL" id="CAG6396384.1"/>
    </source>
</evidence>
<evidence type="ECO:0000256" key="1">
    <source>
        <dbReference type="SAM" id="Phobius"/>
    </source>
</evidence>
<proteinExistence type="predicted"/>
<dbReference type="Proteomes" id="UP001152519">
    <property type="component" value="Unassembled WGS sequence"/>
</dbReference>
<sequence length="182" mass="18458">MEAMARSAHGTAASAVTVAAWAVLLLALYAVLISAVSLLEWAVGGSLAVLGGCAADVVRRAERPAVHAERRIAAALAAMPAALLQETVRLAAAVVRALRHRRQVAGTPDVPVAVRLPAGVDAGLAAVLLSATPGACVVDIADRGPAADQEAGEERELRVHLLGAADGAPSAVERALGIRRLP</sequence>
<protein>
    <submittedName>
        <fullName evidence="2">Multisubunit Na+/H+ antiporter, MnhE subunit</fullName>
    </submittedName>
</protein>
<reference evidence="2" key="1">
    <citation type="submission" date="2021-05" db="EMBL/GenBank/DDBJ databases">
        <authorList>
            <person name="Arsene-Ploetze F."/>
        </authorList>
    </citation>
    <scope>NUCLEOTIDE SEQUENCE</scope>
    <source>
        <strain evidence="2">DSM 42138</strain>
    </source>
</reference>
<accession>A0A9W4GTD0</accession>